<evidence type="ECO:0000313" key="1">
    <source>
        <dbReference type="EMBL" id="KAA3485920.1"/>
    </source>
</evidence>
<dbReference type="CDD" id="cd06222">
    <property type="entry name" value="RNase_H_like"/>
    <property type="match status" value="1"/>
</dbReference>
<proteinExistence type="predicted"/>
<gene>
    <name evidence="1" type="ORF">EPI10_029887</name>
</gene>
<protein>
    <submittedName>
        <fullName evidence="1">Ankyrin repeat-containing protein</fullName>
    </submittedName>
</protein>
<dbReference type="OrthoDB" id="935705at2759"/>
<accession>A0A5B6WVI5</accession>
<dbReference type="InterPro" id="IPR044730">
    <property type="entry name" value="RNase_H-like_dom_plant"/>
</dbReference>
<sequence length="149" mass="17178">MQSDRNIDNDVLGYLQDLQNFPKEPIIYSCHTIQHLKIKFDKAGCGGMLRDEKGVACSLFSGSIKAMGSKMAEVMTIKTTLEISCVAFEWLLERIYRPWTLWNLFISIDRCINQLVRVYFALDHRQCNGMANALAKARVMRLSLLKAWW</sequence>
<keyword evidence="2" id="KW-1185">Reference proteome</keyword>
<comment type="caution">
    <text evidence="1">The sequence shown here is derived from an EMBL/GenBank/DDBJ whole genome shotgun (WGS) entry which is preliminary data.</text>
</comment>
<reference evidence="2" key="1">
    <citation type="journal article" date="2019" name="Plant Biotechnol. J.">
        <title>Genome sequencing of the Australian wild diploid species Gossypium australe highlights disease resistance and delayed gland morphogenesis.</title>
        <authorList>
            <person name="Cai Y."/>
            <person name="Cai X."/>
            <person name="Wang Q."/>
            <person name="Wang P."/>
            <person name="Zhang Y."/>
            <person name="Cai C."/>
            <person name="Xu Y."/>
            <person name="Wang K."/>
            <person name="Zhou Z."/>
            <person name="Wang C."/>
            <person name="Geng S."/>
            <person name="Li B."/>
            <person name="Dong Q."/>
            <person name="Hou Y."/>
            <person name="Wang H."/>
            <person name="Ai P."/>
            <person name="Liu Z."/>
            <person name="Yi F."/>
            <person name="Sun M."/>
            <person name="An G."/>
            <person name="Cheng J."/>
            <person name="Zhang Y."/>
            <person name="Shi Q."/>
            <person name="Xie Y."/>
            <person name="Shi X."/>
            <person name="Chang Y."/>
            <person name="Huang F."/>
            <person name="Chen Y."/>
            <person name="Hong S."/>
            <person name="Mi L."/>
            <person name="Sun Q."/>
            <person name="Zhang L."/>
            <person name="Zhou B."/>
            <person name="Peng R."/>
            <person name="Zhang X."/>
            <person name="Liu F."/>
        </authorList>
    </citation>
    <scope>NUCLEOTIDE SEQUENCE [LARGE SCALE GENOMIC DNA]</scope>
    <source>
        <strain evidence="2">cv. PA1801</strain>
    </source>
</reference>
<name>A0A5B6WVI5_9ROSI</name>
<dbReference type="EMBL" id="SMMG02000001">
    <property type="protein sequence ID" value="KAA3485920.1"/>
    <property type="molecule type" value="Genomic_DNA"/>
</dbReference>
<evidence type="ECO:0000313" key="2">
    <source>
        <dbReference type="Proteomes" id="UP000325315"/>
    </source>
</evidence>
<dbReference type="AlphaFoldDB" id="A0A5B6WVI5"/>
<organism evidence="1 2">
    <name type="scientific">Gossypium australe</name>
    <dbReference type="NCBI Taxonomy" id="47621"/>
    <lineage>
        <taxon>Eukaryota</taxon>
        <taxon>Viridiplantae</taxon>
        <taxon>Streptophyta</taxon>
        <taxon>Embryophyta</taxon>
        <taxon>Tracheophyta</taxon>
        <taxon>Spermatophyta</taxon>
        <taxon>Magnoliopsida</taxon>
        <taxon>eudicotyledons</taxon>
        <taxon>Gunneridae</taxon>
        <taxon>Pentapetalae</taxon>
        <taxon>rosids</taxon>
        <taxon>malvids</taxon>
        <taxon>Malvales</taxon>
        <taxon>Malvaceae</taxon>
        <taxon>Malvoideae</taxon>
        <taxon>Gossypium</taxon>
    </lineage>
</organism>
<dbReference type="Proteomes" id="UP000325315">
    <property type="component" value="Unassembled WGS sequence"/>
</dbReference>